<evidence type="ECO:0000313" key="2">
    <source>
        <dbReference type="Proteomes" id="UP000006977"/>
    </source>
</evidence>
<name>J8DVI6_BACCE</name>
<organism evidence="1 2">
    <name type="scientific">Bacillus cereus HuA4-10</name>
    <dbReference type="NCBI Taxonomy" id="1053206"/>
    <lineage>
        <taxon>Bacteria</taxon>
        <taxon>Bacillati</taxon>
        <taxon>Bacillota</taxon>
        <taxon>Bacilli</taxon>
        <taxon>Bacillales</taxon>
        <taxon>Bacillaceae</taxon>
        <taxon>Bacillus</taxon>
        <taxon>Bacillus cereus group</taxon>
    </lineage>
</organism>
<gene>
    <name evidence="1" type="ORF">IGC_02331</name>
</gene>
<accession>J8DVI6</accession>
<reference evidence="1 2" key="1">
    <citation type="submission" date="2012-04" db="EMBL/GenBank/DDBJ databases">
        <title>The Genome Sequence of Bacillus cereus HuA4-10.</title>
        <authorList>
            <consortium name="The Broad Institute Genome Sequencing Platform"/>
            <consortium name="The Broad Institute Genome Sequencing Center for Infectious Disease"/>
            <person name="Feldgarden M."/>
            <person name="Van der Auwera G.A."/>
            <person name="Mahillon J."/>
            <person name="Duprez V."/>
            <person name="Timmery S."/>
            <person name="Mattelet C."/>
            <person name="Dierick K."/>
            <person name="Sun M."/>
            <person name="Yu Z."/>
            <person name="Zhu L."/>
            <person name="Hu X."/>
            <person name="Shank E.B."/>
            <person name="Swiecicka I."/>
            <person name="Hansen B.M."/>
            <person name="Andrup L."/>
            <person name="Young S.K."/>
            <person name="Zeng Q."/>
            <person name="Gargeya S."/>
            <person name="Fitzgerald M."/>
            <person name="Haas B."/>
            <person name="Abouelleil A."/>
            <person name="Alvarado L."/>
            <person name="Arachchi H.M."/>
            <person name="Berlin A."/>
            <person name="Chapman S.B."/>
            <person name="Goldberg J."/>
            <person name="Griggs A."/>
            <person name="Gujja S."/>
            <person name="Hansen M."/>
            <person name="Howarth C."/>
            <person name="Imamovic A."/>
            <person name="Larimer J."/>
            <person name="McCowen C."/>
            <person name="Montmayeur A."/>
            <person name="Murphy C."/>
            <person name="Neiman D."/>
            <person name="Pearson M."/>
            <person name="Priest M."/>
            <person name="Roberts A."/>
            <person name="Saif S."/>
            <person name="Shea T."/>
            <person name="Sisk P."/>
            <person name="Sykes S."/>
            <person name="Wortman J."/>
            <person name="Nusbaum C."/>
            <person name="Birren B."/>
        </authorList>
    </citation>
    <scope>NUCLEOTIDE SEQUENCE [LARGE SCALE GENOMIC DNA]</scope>
    <source>
        <strain evidence="1 2">HuA4-10</strain>
    </source>
</reference>
<evidence type="ECO:0000313" key="1">
    <source>
        <dbReference type="EMBL" id="EJQ80319.1"/>
    </source>
</evidence>
<dbReference type="HOGENOM" id="CLU_3195896_0_0_9"/>
<comment type="caution">
    <text evidence="1">The sequence shown here is derived from an EMBL/GenBank/DDBJ whole genome shotgun (WGS) entry which is preliminary data.</text>
</comment>
<dbReference type="AlphaFoldDB" id="J8DVI6"/>
<proteinExistence type="predicted"/>
<dbReference type="EMBL" id="AHEA01000019">
    <property type="protein sequence ID" value="EJQ80319.1"/>
    <property type="molecule type" value="Genomic_DNA"/>
</dbReference>
<dbReference type="Proteomes" id="UP000006977">
    <property type="component" value="Unassembled WGS sequence"/>
</dbReference>
<sequence>MKSELICPNCNEKLDIDTSEDLIFLNCSNKKCSYESVIDMDCISE</sequence>
<protein>
    <submittedName>
        <fullName evidence="1">Uncharacterized protein</fullName>
    </submittedName>
</protein>